<dbReference type="Pfam" id="PF03860">
    <property type="entry name" value="Csp"/>
    <property type="match status" value="1"/>
</dbReference>
<evidence type="ECO:0000313" key="1">
    <source>
        <dbReference type="EMBL" id="TDS77603.1"/>
    </source>
</evidence>
<keyword evidence="2" id="KW-1185">Reference proteome</keyword>
<dbReference type="AlphaFoldDB" id="A0A4R7FMD9"/>
<comment type="caution">
    <text evidence="1">The sequence shown here is derived from an EMBL/GenBank/DDBJ whole genome shotgun (WGS) entry which is preliminary data.</text>
</comment>
<gene>
    <name evidence="1" type="ORF">CLV52_2561</name>
</gene>
<reference evidence="1 2" key="1">
    <citation type="submission" date="2019-03" db="EMBL/GenBank/DDBJ databases">
        <title>Genomic Encyclopedia of Archaeal and Bacterial Type Strains, Phase II (KMG-II): from individual species to whole genera.</title>
        <authorList>
            <person name="Goeker M."/>
        </authorList>
    </citation>
    <scope>NUCLEOTIDE SEQUENCE [LARGE SCALE GENOMIC DNA]</scope>
    <source>
        <strain evidence="1 2">DSM 24782</strain>
    </source>
</reference>
<sequence length="136" mass="14322">METTTTMMRSMAKPEGMAMDMMKMQEAIDACSMSMQACTMCADAMGGMEGMGVCASRCAMCSDVCMTTMRMMMRPAGMERTAMVAMLEACIAMTAACMEECRTHADMSATCAMCADACEGTNAACSALLASMATDA</sequence>
<dbReference type="Proteomes" id="UP000295344">
    <property type="component" value="Unassembled WGS sequence"/>
</dbReference>
<proteinExistence type="predicted"/>
<dbReference type="InterPro" id="IPR005560">
    <property type="entry name" value="Csp_YhjQ"/>
</dbReference>
<dbReference type="EMBL" id="SOAM01000002">
    <property type="protein sequence ID" value="TDS77603.1"/>
    <property type="molecule type" value="Genomic_DNA"/>
</dbReference>
<organism evidence="1 2">
    <name type="scientific">Amnibacterium kyonggiense</name>
    <dbReference type="NCBI Taxonomy" id="595671"/>
    <lineage>
        <taxon>Bacteria</taxon>
        <taxon>Bacillati</taxon>
        <taxon>Actinomycetota</taxon>
        <taxon>Actinomycetes</taxon>
        <taxon>Micrococcales</taxon>
        <taxon>Microbacteriaceae</taxon>
        <taxon>Amnibacterium</taxon>
    </lineage>
</organism>
<name>A0A4R7FMD9_9MICO</name>
<accession>A0A4R7FMD9</accession>
<dbReference type="Gene3D" id="1.20.1270.360">
    <property type="match status" value="1"/>
</dbReference>
<evidence type="ECO:0000313" key="2">
    <source>
        <dbReference type="Proteomes" id="UP000295344"/>
    </source>
</evidence>
<dbReference type="OrthoDB" id="5396211at2"/>
<protein>
    <submittedName>
        <fullName evidence="1">Uncharacterized protein</fullName>
    </submittedName>
</protein>